<dbReference type="PANTHER" id="PTHR37611:SF4">
    <property type="entry name" value="OS06G0538400 PROTEIN"/>
    <property type="match status" value="1"/>
</dbReference>
<protein>
    <submittedName>
        <fullName evidence="1">(wild Malaysian banana) hypothetical protein</fullName>
    </submittedName>
</protein>
<dbReference type="FunCoup" id="A0A804KW52">
    <property type="interactions" value="176"/>
</dbReference>
<accession>A0A804KW52</accession>
<dbReference type="EMBL" id="HG996476">
    <property type="protein sequence ID" value="CAG1853511.1"/>
    <property type="molecule type" value="Genomic_DNA"/>
</dbReference>
<reference evidence="1" key="1">
    <citation type="submission" date="2021-03" db="EMBL/GenBank/DDBJ databases">
        <authorList>
            <consortium name="Genoscope - CEA"/>
            <person name="William W."/>
        </authorList>
    </citation>
    <scope>NUCLEOTIDE SEQUENCE</scope>
    <source>
        <strain evidence="1">Doubled-haploid Pahang</strain>
    </source>
</reference>
<dbReference type="Gramene" id="Ma10_t14450.1">
    <property type="protein sequence ID" value="Ma10_p14450.1"/>
    <property type="gene ID" value="Ma10_g14450"/>
</dbReference>
<organism evidence="2 3">
    <name type="scientific">Musa acuminata subsp. malaccensis</name>
    <name type="common">Wild banana</name>
    <name type="synonym">Musa malaccensis</name>
    <dbReference type="NCBI Taxonomy" id="214687"/>
    <lineage>
        <taxon>Eukaryota</taxon>
        <taxon>Viridiplantae</taxon>
        <taxon>Streptophyta</taxon>
        <taxon>Embryophyta</taxon>
        <taxon>Tracheophyta</taxon>
        <taxon>Spermatophyta</taxon>
        <taxon>Magnoliopsida</taxon>
        <taxon>Liliopsida</taxon>
        <taxon>Zingiberales</taxon>
        <taxon>Musaceae</taxon>
        <taxon>Musa</taxon>
    </lineage>
</organism>
<dbReference type="OMA" id="CTAQELD"/>
<gene>
    <name evidence="1" type="ORF">GSMUA_317370.1</name>
</gene>
<dbReference type="PANTHER" id="PTHR37611">
    <property type="entry name" value="VIRUS-SPECIFIC-SIGNALING-PATHWAY REGULATED PROTEIN-RELATED"/>
    <property type="match status" value="1"/>
</dbReference>
<name>A0A804KW52_MUSAM</name>
<dbReference type="EnsemblPlants" id="Ma10_t14450.1">
    <property type="protein sequence ID" value="Ma10_p14450.1"/>
    <property type="gene ID" value="Ma10_g14450"/>
</dbReference>
<evidence type="ECO:0000313" key="1">
    <source>
        <dbReference type="EMBL" id="CAG1853511.1"/>
    </source>
</evidence>
<sequence length="161" mass="17786">MMASVSSESWKCTAQELDVEGVDVPDIDDALLMEMLESSCADEDQLYGVIRSLEAEIGHGDVVMIDDGESTTGPSDGGLEDILSDLDSHEGLRSGMHQVEDPFDWAEMDAVANSACHDLLPDWYYMEAEDTTLCYGEARDYAGFYYCGESLTEQVYGPLWQ</sequence>
<dbReference type="OrthoDB" id="691231at2759"/>
<proteinExistence type="predicted"/>
<evidence type="ECO:0000313" key="3">
    <source>
        <dbReference type="Proteomes" id="UP000012960"/>
    </source>
</evidence>
<dbReference type="InParanoid" id="A0A804KW52"/>
<keyword evidence="3" id="KW-1185">Reference proteome</keyword>
<dbReference type="Proteomes" id="UP000012960">
    <property type="component" value="Unplaced"/>
</dbReference>
<dbReference type="AlphaFoldDB" id="A0A804KW52"/>
<evidence type="ECO:0000313" key="2">
    <source>
        <dbReference type="EnsemblPlants" id="Ma10_p14450.1"/>
    </source>
</evidence>
<reference evidence="2" key="2">
    <citation type="submission" date="2021-05" db="UniProtKB">
        <authorList>
            <consortium name="EnsemblPlants"/>
        </authorList>
    </citation>
    <scope>IDENTIFICATION</scope>
    <source>
        <strain evidence="2">subsp. malaccensis</strain>
    </source>
</reference>